<keyword evidence="3 4" id="KW-0998">Cell outer membrane</keyword>
<dbReference type="InterPro" id="IPR007450">
    <property type="entry name" value="BamE_dom"/>
</dbReference>
<evidence type="ECO:0000256" key="6">
    <source>
        <dbReference type="SAM" id="Phobius"/>
    </source>
</evidence>
<name>A0A328XIZ3_9GAMM</name>
<dbReference type="PROSITE" id="PS51257">
    <property type="entry name" value="PROKAR_LIPOPROTEIN"/>
    <property type="match status" value="1"/>
</dbReference>
<dbReference type="EMBL" id="QLSX01000011">
    <property type="protein sequence ID" value="RAR58569.1"/>
    <property type="molecule type" value="Genomic_DNA"/>
</dbReference>
<feature type="transmembrane region" description="Helical" evidence="6">
    <location>
        <begin position="20"/>
        <end position="39"/>
    </location>
</feature>
<evidence type="ECO:0000313" key="9">
    <source>
        <dbReference type="Proteomes" id="UP000249700"/>
    </source>
</evidence>
<dbReference type="OrthoDB" id="9808250at2"/>
<keyword evidence="1 4" id="KW-0732">Signal</keyword>
<evidence type="ECO:0000256" key="3">
    <source>
        <dbReference type="ARBA" id="ARBA00023237"/>
    </source>
</evidence>
<dbReference type="Gene3D" id="3.30.1450.10">
    <property type="match status" value="1"/>
</dbReference>
<keyword evidence="6" id="KW-1133">Transmembrane helix</keyword>
<dbReference type="AlphaFoldDB" id="A0A328XIZ3"/>
<dbReference type="HAMAP" id="MF_00925">
    <property type="entry name" value="OM_assembly_BamE"/>
    <property type="match status" value="1"/>
</dbReference>
<comment type="similarity">
    <text evidence="4">Belongs to the BamE family.</text>
</comment>
<dbReference type="GO" id="GO:0030674">
    <property type="term" value="F:protein-macromolecule adaptor activity"/>
    <property type="evidence" value="ECO:0007669"/>
    <property type="project" value="TreeGrafter"/>
</dbReference>
<reference evidence="8 9" key="1">
    <citation type="submission" date="2018-06" db="EMBL/GenBank/DDBJ databases">
        <title>Comparative analysis of microorganisms from saline springs in Andes Mountain Range, Colombia.</title>
        <authorList>
            <person name="Rubin E."/>
        </authorList>
    </citation>
    <scope>NUCLEOTIDE SEQUENCE [LARGE SCALE GENOMIC DNA]</scope>
    <source>
        <strain evidence="8 9">USBA-857</strain>
    </source>
</reference>
<dbReference type="Pfam" id="PF04355">
    <property type="entry name" value="BamE"/>
    <property type="match status" value="1"/>
</dbReference>
<organism evidence="8 9">
    <name type="scientific">Onishia taeanensis</name>
    <dbReference type="NCBI Taxonomy" id="284577"/>
    <lineage>
        <taxon>Bacteria</taxon>
        <taxon>Pseudomonadati</taxon>
        <taxon>Pseudomonadota</taxon>
        <taxon>Gammaproteobacteria</taxon>
        <taxon>Oceanospirillales</taxon>
        <taxon>Halomonadaceae</taxon>
        <taxon>Onishia</taxon>
    </lineage>
</organism>
<evidence type="ECO:0000256" key="2">
    <source>
        <dbReference type="ARBA" id="ARBA00023136"/>
    </source>
</evidence>
<comment type="function">
    <text evidence="4">Part of the outer membrane protein assembly complex, which is involved in assembly and insertion of beta-barrel proteins into the outer membrane.</text>
</comment>
<evidence type="ECO:0000256" key="1">
    <source>
        <dbReference type="ARBA" id="ARBA00022729"/>
    </source>
</evidence>
<proteinExistence type="inferred from homology"/>
<keyword evidence="4" id="KW-0449">Lipoprotein</keyword>
<dbReference type="GO" id="GO:0051205">
    <property type="term" value="P:protein insertion into membrane"/>
    <property type="evidence" value="ECO:0007669"/>
    <property type="project" value="UniProtKB-UniRule"/>
</dbReference>
<comment type="caution">
    <text evidence="8">The sequence shown here is derived from an EMBL/GenBank/DDBJ whole genome shotgun (WGS) entry which is preliminary data.</text>
</comment>
<dbReference type="InterPro" id="IPR037873">
    <property type="entry name" value="BamE-like"/>
</dbReference>
<keyword evidence="2 4" id="KW-0472">Membrane</keyword>
<protein>
    <recommendedName>
        <fullName evidence="4">Outer membrane protein assembly factor BamE</fullName>
    </recommendedName>
</protein>
<dbReference type="PANTHER" id="PTHR37482">
    <property type="entry name" value="OUTER MEMBRANE PROTEIN ASSEMBLY FACTOR BAME"/>
    <property type="match status" value="1"/>
</dbReference>
<evidence type="ECO:0000313" key="8">
    <source>
        <dbReference type="EMBL" id="RAR58569.1"/>
    </source>
</evidence>
<dbReference type="PANTHER" id="PTHR37482:SF1">
    <property type="entry name" value="OUTER MEMBRANE PROTEIN ASSEMBLY FACTOR BAME"/>
    <property type="match status" value="1"/>
</dbReference>
<accession>A0A328XIZ3</accession>
<evidence type="ECO:0000259" key="7">
    <source>
        <dbReference type="Pfam" id="PF04355"/>
    </source>
</evidence>
<sequence>MIDRIHDSEEQAQMQKLIKMVTLSLTLTLVTGCSYLGVYKRDLVQGNLVTQEAVSQLQPGMSRSQVKEIMGSPLLEAPFDDDEWDYLFRLDKAYGGVDKRRVTLSFENNRLADMSMSGDFDEALDFTAQPGMGPDNMPETDSAPLRPGNAPTVGTPIE</sequence>
<evidence type="ECO:0000256" key="5">
    <source>
        <dbReference type="SAM" id="MobiDB-lite"/>
    </source>
</evidence>
<keyword evidence="6" id="KW-0812">Transmembrane</keyword>
<dbReference type="GO" id="GO:1990063">
    <property type="term" value="C:Bam protein complex"/>
    <property type="evidence" value="ECO:0007669"/>
    <property type="project" value="TreeGrafter"/>
</dbReference>
<comment type="subunit">
    <text evidence="4">Part of the Bam complex.</text>
</comment>
<feature type="domain" description="Outer membrane protein assembly factor BamE" evidence="7">
    <location>
        <begin position="46"/>
        <end position="113"/>
    </location>
</feature>
<evidence type="ECO:0000256" key="4">
    <source>
        <dbReference type="HAMAP-Rule" id="MF_00925"/>
    </source>
</evidence>
<dbReference type="GO" id="GO:0043165">
    <property type="term" value="P:Gram-negative-bacterium-type cell outer membrane assembly"/>
    <property type="evidence" value="ECO:0007669"/>
    <property type="project" value="UniProtKB-UniRule"/>
</dbReference>
<comment type="subcellular location">
    <subcellularLocation>
        <location evidence="4">Cell outer membrane</location>
        <topology evidence="4">Lipid-anchor</topology>
    </subcellularLocation>
</comment>
<dbReference type="InterPro" id="IPR026592">
    <property type="entry name" value="BamE"/>
</dbReference>
<keyword evidence="4" id="KW-0564">Palmitate</keyword>
<dbReference type="Proteomes" id="UP000249700">
    <property type="component" value="Unassembled WGS sequence"/>
</dbReference>
<feature type="region of interest" description="Disordered" evidence="5">
    <location>
        <begin position="130"/>
        <end position="158"/>
    </location>
</feature>
<gene>
    <name evidence="4" type="primary">bamE</name>
    <name evidence="8" type="ORF">BCL93_11154</name>
</gene>